<feature type="compositionally biased region" description="Basic and acidic residues" evidence="12">
    <location>
        <begin position="100"/>
        <end position="118"/>
    </location>
</feature>
<dbReference type="EMBL" id="FODH01000001">
    <property type="protein sequence ID" value="SEN30392.1"/>
    <property type="molecule type" value="Genomic_DNA"/>
</dbReference>
<keyword evidence="4" id="KW-0762">Sugar transport</keyword>
<feature type="active site" description="Phosphocysteine intermediate; for EIIB activity" evidence="11">
    <location>
        <position position="45"/>
    </location>
</feature>
<dbReference type="Proteomes" id="UP000198809">
    <property type="component" value="Unassembled WGS sequence"/>
</dbReference>
<keyword evidence="19" id="KW-1185">Reference proteome</keyword>
<evidence type="ECO:0000256" key="4">
    <source>
        <dbReference type="ARBA" id="ARBA00022597"/>
    </source>
</evidence>
<evidence type="ECO:0000256" key="2">
    <source>
        <dbReference type="ARBA" id="ARBA00022448"/>
    </source>
</evidence>
<protein>
    <submittedName>
        <fullName evidence="17">PTS system, sucrose-specific IIC component</fullName>
    </submittedName>
    <submittedName>
        <fullName evidence="16">PTS transporter subunit EIIC</fullName>
    </submittedName>
</protein>
<evidence type="ECO:0000313" key="16">
    <source>
        <dbReference type="EMBL" id="QWU13857.1"/>
    </source>
</evidence>
<evidence type="ECO:0000256" key="13">
    <source>
        <dbReference type="SAM" id="Phobius"/>
    </source>
</evidence>
<evidence type="ECO:0000256" key="1">
    <source>
        <dbReference type="ARBA" id="ARBA00004651"/>
    </source>
</evidence>
<feature type="transmembrane region" description="Helical" evidence="13">
    <location>
        <begin position="281"/>
        <end position="300"/>
    </location>
</feature>
<dbReference type="PROSITE" id="PS51098">
    <property type="entry name" value="PTS_EIIB_TYPE_1"/>
    <property type="match status" value="1"/>
</dbReference>
<name>A0A1H8FFC2_9BACL</name>
<dbReference type="InterPro" id="IPR003352">
    <property type="entry name" value="PTS_EIIC"/>
</dbReference>
<feature type="region of interest" description="Disordered" evidence="12">
    <location>
        <begin position="100"/>
        <end position="122"/>
    </location>
</feature>
<dbReference type="Pfam" id="PF00367">
    <property type="entry name" value="PTS_EIIB"/>
    <property type="match status" value="1"/>
</dbReference>
<evidence type="ECO:0000259" key="15">
    <source>
        <dbReference type="PROSITE" id="PS51103"/>
    </source>
</evidence>
<comment type="subcellular location">
    <subcellularLocation>
        <location evidence="1">Cell membrane</location>
        <topology evidence="1">Multi-pass membrane protein</topology>
    </subcellularLocation>
</comment>
<evidence type="ECO:0000256" key="3">
    <source>
        <dbReference type="ARBA" id="ARBA00022475"/>
    </source>
</evidence>
<evidence type="ECO:0000256" key="5">
    <source>
        <dbReference type="ARBA" id="ARBA00022679"/>
    </source>
</evidence>
<accession>A0A1H8FFC2</accession>
<feature type="transmembrane region" description="Helical" evidence="13">
    <location>
        <begin position="312"/>
        <end position="338"/>
    </location>
</feature>
<dbReference type="InterPro" id="IPR036878">
    <property type="entry name" value="Glu_permease_IIB"/>
</dbReference>
<feature type="domain" description="PTS EIIC type-1" evidence="15">
    <location>
        <begin position="175"/>
        <end position="423"/>
    </location>
</feature>
<dbReference type="GO" id="GO:0016301">
    <property type="term" value="F:kinase activity"/>
    <property type="evidence" value="ECO:0007669"/>
    <property type="project" value="UniProtKB-KW"/>
</dbReference>
<dbReference type="AlphaFoldDB" id="A0A1H8FFC2"/>
<evidence type="ECO:0000256" key="11">
    <source>
        <dbReference type="PROSITE-ProRule" id="PRU00421"/>
    </source>
</evidence>
<keyword evidence="6" id="KW-0598">Phosphotransferase system</keyword>
<dbReference type="PROSITE" id="PS51103">
    <property type="entry name" value="PTS_EIIC_TYPE_1"/>
    <property type="match status" value="1"/>
</dbReference>
<keyword evidence="7 13" id="KW-0812">Transmembrane</keyword>
<dbReference type="Proteomes" id="UP000683429">
    <property type="component" value="Chromosome"/>
</dbReference>
<evidence type="ECO:0000313" key="19">
    <source>
        <dbReference type="Proteomes" id="UP000683429"/>
    </source>
</evidence>
<dbReference type="GO" id="GO:0005886">
    <property type="term" value="C:plasma membrane"/>
    <property type="evidence" value="ECO:0007669"/>
    <property type="project" value="UniProtKB-SubCell"/>
</dbReference>
<feature type="transmembrane region" description="Helical" evidence="13">
    <location>
        <begin position="180"/>
        <end position="204"/>
    </location>
</feature>
<evidence type="ECO:0000256" key="10">
    <source>
        <dbReference type="ARBA" id="ARBA00023136"/>
    </source>
</evidence>
<keyword evidence="10 13" id="KW-0472">Membrane</keyword>
<proteinExistence type="predicted"/>
<evidence type="ECO:0000256" key="6">
    <source>
        <dbReference type="ARBA" id="ARBA00022683"/>
    </source>
</evidence>
<dbReference type="Gene3D" id="3.30.1360.60">
    <property type="entry name" value="Glucose permease domain IIB"/>
    <property type="match status" value="1"/>
</dbReference>
<dbReference type="GO" id="GO:0015771">
    <property type="term" value="P:trehalose transport"/>
    <property type="evidence" value="ECO:0007669"/>
    <property type="project" value="TreeGrafter"/>
</dbReference>
<reference evidence="17 18" key="1">
    <citation type="submission" date="2016-10" db="EMBL/GenBank/DDBJ databases">
        <authorList>
            <person name="de Groot N.N."/>
        </authorList>
    </citation>
    <scope>NUCLEOTIDE SEQUENCE [LARGE SCALE GENOMIC DNA]</scope>
    <source>
        <strain evidence="17 18">CGMCC 1.10238</strain>
    </source>
</reference>
<dbReference type="SUPFAM" id="SSF55604">
    <property type="entry name" value="Glucose permease domain IIB"/>
    <property type="match status" value="1"/>
</dbReference>
<keyword evidence="8" id="KW-0418">Kinase</keyword>
<feature type="domain" description="PTS EIIB type-1" evidence="14">
    <location>
        <begin position="23"/>
        <end position="106"/>
    </location>
</feature>
<dbReference type="STRING" id="1333845.SAMN04487895_101100"/>
<reference evidence="16 19" key="2">
    <citation type="submission" date="2021-06" db="EMBL/GenBank/DDBJ databases">
        <title>Whole genome sequence of Paenibacillus sophorae DSM23020 for comparative genomics.</title>
        <authorList>
            <person name="Kim M.-J."/>
            <person name="Lee G."/>
            <person name="Shin J.-H."/>
        </authorList>
    </citation>
    <scope>NUCLEOTIDE SEQUENCE [LARGE SCALE GENOMIC DNA]</scope>
    <source>
        <strain evidence="16 19">DSM 23020</strain>
    </source>
</reference>
<dbReference type="InterPro" id="IPR050558">
    <property type="entry name" value="PTS_Sugar-Specific_Components"/>
</dbReference>
<evidence type="ECO:0000256" key="7">
    <source>
        <dbReference type="ARBA" id="ARBA00022692"/>
    </source>
</evidence>
<dbReference type="Pfam" id="PF02378">
    <property type="entry name" value="PTS_EIIC"/>
    <property type="match status" value="1"/>
</dbReference>
<dbReference type="GO" id="GO:0090589">
    <property type="term" value="F:protein-phosphocysteine-trehalose phosphotransferase system transporter activity"/>
    <property type="evidence" value="ECO:0007669"/>
    <property type="project" value="TreeGrafter"/>
</dbReference>
<keyword evidence="9 13" id="KW-1133">Transmembrane helix</keyword>
<evidence type="ECO:0000256" key="8">
    <source>
        <dbReference type="ARBA" id="ARBA00022777"/>
    </source>
</evidence>
<keyword evidence="5" id="KW-0808">Transferase</keyword>
<dbReference type="CDD" id="cd00212">
    <property type="entry name" value="PTS_IIB_glc"/>
    <property type="match status" value="1"/>
</dbReference>
<feature type="transmembrane region" description="Helical" evidence="13">
    <location>
        <begin position="216"/>
        <end position="237"/>
    </location>
</feature>
<feature type="transmembrane region" description="Helical" evidence="13">
    <location>
        <begin position="358"/>
        <end position="379"/>
    </location>
</feature>
<evidence type="ECO:0000259" key="14">
    <source>
        <dbReference type="PROSITE" id="PS51098"/>
    </source>
</evidence>
<evidence type="ECO:0000313" key="18">
    <source>
        <dbReference type="Proteomes" id="UP000198809"/>
    </source>
</evidence>
<evidence type="ECO:0000313" key="17">
    <source>
        <dbReference type="EMBL" id="SEN30392.1"/>
    </source>
</evidence>
<evidence type="ECO:0000256" key="12">
    <source>
        <dbReference type="SAM" id="MobiDB-lite"/>
    </source>
</evidence>
<gene>
    <name evidence="16" type="ORF">KP014_18065</name>
    <name evidence="17" type="ORF">SAMN04487895_101100</name>
</gene>
<dbReference type="EMBL" id="CP076607">
    <property type="protein sequence ID" value="QWU13857.1"/>
    <property type="molecule type" value="Genomic_DNA"/>
</dbReference>
<dbReference type="InterPro" id="IPR001996">
    <property type="entry name" value="PTS_IIB_1"/>
</dbReference>
<feature type="region of interest" description="Disordered" evidence="12">
    <location>
        <begin position="1"/>
        <end position="21"/>
    </location>
</feature>
<dbReference type="PANTHER" id="PTHR30175">
    <property type="entry name" value="PHOSPHOTRANSFERASE SYSTEM TRANSPORT PROTEIN"/>
    <property type="match status" value="1"/>
</dbReference>
<sequence>MPDGNISPIQNERGVKETQSPAKELAMRLIELSGGPDNVSEVSHCTTRIRLRFRDSARVDEAGLAQIEGVQNVFVQAEQLQIIVGPAIVFKVHRQMDRLLQDPGTDRQREAERLHGPGEPESAVHIAGSGDPLLSSMRGAWNLRFWVHQVGAESSLELKDSAKRGLIGRVMGAATFFSDIVVPIIPLFVALGLLLGLISMINAFGWASPDSTWFRILLLLTGSAFQIMAVMFGYYAAKRFGGTPALGAAVGIVMTRLDLLHLTGTGGAAIHSADLTSTPQFGYQGTVIPIILAVLLMTLIEKGLRRIVPSSATILLVPFLSFVVGGGLAVLVIGPFAAELGGFLSGLLEEVYRFGSTVFGLLLGGVYGLIVLTGCTTAFKQLKSGLFLIRTSGSTFCSPSGRWQISLRAGLDLRCMLKHGTTI</sequence>
<dbReference type="GO" id="GO:0009401">
    <property type="term" value="P:phosphoenolpyruvate-dependent sugar phosphotransferase system"/>
    <property type="evidence" value="ECO:0007669"/>
    <property type="project" value="UniProtKB-KW"/>
</dbReference>
<dbReference type="InterPro" id="IPR013013">
    <property type="entry name" value="PTS_EIIC_1"/>
</dbReference>
<keyword evidence="3" id="KW-1003">Cell membrane</keyword>
<keyword evidence="2" id="KW-0813">Transport</keyword>
<organism evidence="17 18">
    <name type="scientific">Paenibacillus sophorae</name>
    <dbReference type="NCBI Taxonomy" id="1333845"/>
    <lineage>
        <taxon>Bacteria</taxon>
        <taxon>Bacillati</taxon>
        <taxon>Bacillota</taxon>
        <taxon>Bacilli</taxon>
        <taxon>Bacillales</taxon>
        <taxon>Paenibacillaceae</taxon>
        <taxon>Paenibacillus</taxon>
    </lineage>
</organism>
<evidence type="ECO:0000256" key="9">
    <source>
        <dbReference type="ARBA" id="ARBA00022989"/>
    </source>
</evidence>
<dbReference type="PANTHER" id="PTHR30175:SF7">
    <property type="entry name" value="NEGATIVE REGULATOR OF SACY ACTIVITY"/>
    <property type="match status" value="1"/>
</dbReference>
<dbReference type="GO" id="GO:0008982">
    <property type="term" value="F:protein-N(PI)-phosphohistidine-sugar phosphotransferase activity"/>
    <property type="evidence" value="ECO:0007669"/>
    <property type="project" value="InterPro"/>
</dbReference>
<dbReference type="InterPro" id="IPR018113">
    <property type="entry name" value="PTrfase_EIIB_Cys"/>
</dbReference>